<dbReference type="EMBL" id="CP011133">
    <property type="protein sequence ID" value="AKE62118.1"/>
    <property type="molecule type" value="Genomic_DNA"/>
</dbReference>
<evidence type="ECO:0000313" key="3">
    <source>
        <dbReference type="Proteomes" id="UP000034085"/>
    </source>
</evidence>
<dbReference type="OrthoDB" id="9808317at2"/>
<organism evidence="2 3">
    <name type="scientific">Citrobacter amalonaticus Y19</name>
    <dbReference type="NCBI Taxonomy" id="1261127"/>
    <lineage>
        <taxon>Bacteria</taxon>
        <taxon>Pseudomonadati</taxon>
        <taxon>Pseudomonadota</taxon>
        <taxon>Gammaproteobacteria</taxon>
        <taxon>Enterobacterales</taxon>
        <taxon>Enterobacteriaceae</taxon>
        <taxon>Citrobacter</taxon>
    </lineage>
</organism>
<evidence type="ECO:0000313" key="2">
    <source>
        <dbReference type="EMBL" id="AKE62118.1"/>
    </source>
</evidence>
<dbReference type="Pfam" id="PF07728">
    <property type="entry name" value="AAA_5"/>
    <property type="match status" value="1"/>
</dbReference>
<dbReference type="GO" id="GO:0005524">
    <property type="term" value="F:ATP binding"/>
    <property type="evidence" value="ECO:0007669"/>
    <property type="project" value="InterPro"/>
</dbReference>
<geneLocation type="plasmid" evidence="2">
    <name>unnamed</name>
</geneLocation>
<dbReference type="PANTHER" id="PTHR42759">
    <property type="entry name" value="MOXR FAMILY PROTEIN"/>
    <property type="match status" value="1"/>
</dbReference>
<dbReference type="GO" id="GO:0016887">
    <property type="term" value="F:ATP hydrolysis activity"/>
    <property type="evidence" value="ECO:0007669"/>
    <property type="project" value="InterPro"/>
</dbReference>
<dbReference type="PANTHER" id="PTHR42759:SF1">
    <property type="entry name" value="MAGNESIUM-CHELATASE SUBUNIT CHLD"/>
    <property type="match status" value="1"/>
</dbReference>
<dbReference type="RefSeq" id="WP_020996201.1">
    <property type="nucleotide sequence ID" value="NZ_CP011133.1"/>
</dbReference>
<feature type="domain" description="ATPase dynein-related AAA" evidence="1">
    <location>
        <begin position="83"/>
        <end position="204"/>
    </location>
</feature>
<dbReference type="AlphaFoldDB" id="A0A0F6RIV5"/>
<name>A0A0F6RIV5_CITAM</name>
<evidence type="ECO:0000259" key="1">
    <source>
        <dbReference type="Pfam" id="PF07728"/>
    </source>
</evidence>
<dbReference type="InterPro" id="IPR011704">
    <property type="entry name" value="ATPase_dyneun-rel_AAA"/>
</dbReference>
<protein>
    <submittedName>
        <fullName evidence="2">Cobalamin biosynthesis protein</fullName>
    </submittedName>
</protein>
<dbReference type="HOGENOM" id="CLU_051316_0_0_6"/>
<reference evidence="2 3" key="1">
    <citation type="submission" date="2015-03" db="EMBL/GenBank/DDBJ databases">
        <title>Complete genome sequence of Citrobacter amalonaticus Y19.</title>
        <authorList>
            <person name="Park S."/>
        </authorList>
    </citation>
    <scope>NUCLEOTIDE SEQUENCE [LARGE SCALE GENOMIC DNA]</scope>
    <source>
        <strain evidence="2 3">Y19</strain>
        <plasmid evidence="3">Plasmid</plasmid>
    </source>
</reference>
<dbReference type="InterPro" id="IPR050764">
    <property type="entry name" value="CbbQ/NirQ/NorQ/GpvN"/>
</dbReference>
<gene>
    <name evidence="2" type="ORF">F384_26480</name>
</gene>
<dbReference type="Proteomes" id="UP000034085">
    <property type="component" value="Plasmid"/>
</dbReference>
<dbReference type="SUPFAM" id="SSF52540">
    <property type="entry name" value="P-loop containing nucleoside triphosphate hydrolases"/>
    <property type="match status" value="1"/>
</dbReference>
<dbReference type="InterPro" id="IPR027417">
    <property type="entry name" value="P-loop_NTPase"/>
</dbReference>
<proteinExistence type="predicted"/>
<dbReference type="CDD" id="cd00009">
    <property type="entry name" value="AAA"/>
    <property type="match status" value="1"/>
</dbReference>
<dbReference type="KEGG" id="cama:F384_26480"/>
<sequence length="359" mass="39648">MTTNFANLSVEIMARSTPVHPSVFGIVVPEHQMDKVKPFQGFDSANPFSAFVPKQNDDYVFEAYLRSSVLMWINYPQNQSLWISGPTGCGKTSVVEQVAARLNWPVMKTTASQDLDINNLIGGLRLQCNELTGDTKTVFVHGPLTLAYKYGLIFLLDEYDQLDPSCANAFNAILEGGNLVIPETNEVIKQHPNFRFVATANSIGQGDFTGVYGGVKTLNVANLDRYMFITADYMPKETETKLITKYIPDTKVAEKFVDVANMIRGLFVGKNITGEIDTSVNTNSAKLPDGVLPDTRLSVTCSTRSLVAWLDRYSMMKAAKMPRALLTAFDYQIGNRASADDKKSLHLIVEAVFGSEALK</sequence>
<keyword evidence="2" id="KW-0614">Plasmid</keyword>
<dbReference type="PATRIC" id="fig|1261127.3.peg.5493"/>
<dbReference type="Gene3D" id="3.40.50.300">
    <property type="entry name" value="P-loop containing nucleotide triphosphate hydrolases"/>
    <property type="match status" value="1"/>
</dbReference>
<accession>A0A0F6RIV5</accession>